<organism evidence="8 9">
    <name type="scientific">Didymella rabiei</name>
    <name type="common">Chickpea ascochyta blight fungus</name>
    <name type="synonym">Mycosphaerella rabiei</name>
    <dbReference type="NCBI Taxonomy" id="5454"/>
    <lineage>
        <taxon>Eukaryota</taxon>
        <taxon>Fungi</taxon>
        <taxon>Dikarya</taxon>
        <taxon>Ascomycota</taxon>
        <taxon>Pezizomycotina</taxon>
        <taxon>Dothideomycetes</taxon>
        <taxon>Pleosporomycetidae</taxon>
        <taxon>Pleosporales</taxon>
        <taxon>Pleosporineae</taxon>
        <taxon>Didymellaceae</taxon>
        <taxon>Ascochyta</taxon>
    </lineage>
</organism>
<evidence type="ECO:0008006" key="10">
    <source>
        <dbReference type="Google" id="ProtNLM"/>
    </source>
</evidence>
<feature type="transmembrane region" description="Helical" evidence="7">
    <location>
        <begin position="215"/>
        <end position="233"/>
    </location>
</feature>
<evidence type="ECO:0000256" key="3">
    <source>
        <dbReference type="ARBA" id="ARBA00022475"/>
    </source>
</evidence>
<evidence type="ECO:0000256" key="2">
    <source>
        <dbReference type="ARBA" id="ARBA00022448"/>
    </source>
</evidence>
<name>A0A163LPT5_DIDRA</name>
<sequence length="235" mass="23850">MACMGFAALVGGASGFGTALVATPLMLLAGVGITETVMVNLAVGLATRVAVLVRLRGIVDWKRVATLGGASLPGALLGILTVSYLPESWLKPAAGIVTVLCGVAMALPRPSEPTPPPPAANIAFGTIGGYFSTTTSLNGPPVVLLLSRANLPPMNFIADLAGYFVVINSLSLALLWGFSGESVPISWPLLAGCLAAGLVGNQIGMRIAERISASTFRVVVITLVLLSGTLAIVSA</sequence>
<proteinExistence type="predicted"/>
<comment type="subcellular location">
    <subcellularLocation>
        <location evidence="1">Cell membrane</location>
        <topology evidence="1">Multi-pass membrane protein</topology>
    </subcellularLocation>
</comment>
<dbReference type="EMBL" id="JYNV01000039">
    <property type="protein sequence ID" value="KZM27995.1"/>
    <property type="molecule type" value="Genomic_DNA"/>
</dbReference>
<dbReference type="InterPro" id="IPR052017">
    <property type="entry name" value="TSUP"/>
</dbReference>
<dbReference type="GO" id="GO:0005886">
    <property type="term" value="C:plasma membrane"/>
    <property type="evidence" value="ECO:0007669"/>
    <property type="project" value="UniProtKB-SubCell"/>
</dbReference>
<keyword evidence="4 7" id="KW-0812">Transmembrane</keyword>
<feature type="transmembrane region" description="Helical" evidence="7">
    <location>
        <begin position="64"/>
        <end position="83"/>
    </location>
</feature>
<dbReference type="Pfam" id="PF01925">
    <property type="entry name" value="TauE"/>
    <property type="match status" value="1"/>
</dbReference>
<feature type="transmembrane region" description="Helical" evidence="7">
    <location>
        <begin position="185"/>
        <end position="203"/>
    </location>
</feature>
<evidence type="ECO:0000256" key="1">
    <source>
        <dbReference type="ARBA" id="ARBA00004651"/>
    </source>
</evidence>
<keyword evidence="2" id="KW-0813">Transport</keyword>
<reference evidence="8 9" key="1">
    <citation type="journal article" date="2016" name="Sci. Rep.">
        <title>Draft genome sequencing and secretome analysis of fungal phytopathogen Ascochyta rabiei provides insight into the necrotrophic effector repertoire.</title>
        <authorList>
            <person name="Verma S."/>
            <person name="Gazara R.K."/>
            <person name="Nizam S."/>
            <person name="Parween S."/>
            <person name="Chattopadhyay D."/>
            <person name="Verma P.K."/>
        </authorList>
    </citation>
    <scope>NUCLEOTIDE SEQUENCE [LARGE SCALE GENOMIC DNA]</scope>
    <source>
        <strain evidence="8 9">ArDII</strain>
    </source>
</reference>
<keyword evidence="3" id="KW-1003">Cell membrane</keyword>
<dbReference type="PANTHER" id="PTHR30269">
    <property type="entry name" value="TRANSMEMBRANE PROTEIN YFCA"/>
    <property type="match status" value="1"/>
</dbReference>
<dbReference type="Proteomes" id="UP000076837">
    <property type="component" value="Unassembled WGS sequence"/>
</dbReference>
<dbReference type="InterPro" id="IPR002781">
    <property type="entry name" value="TM_pro_TauE-like"/>
</dbReference>
<accession>A0A163LPT5</accession>
<keyword evidence="6 7" id="KW-0472">Membrane</keyword>
<evidence type="ECO:0000256" key="6">
    <source>
        <dbReference type="ARBA" id="ARBA00023136"/>
    </source>
</evidence>
<comment type="caution">
    <text evidence="8">The sequence shown here is derived from an EMBL/GenBank/DDBJ whole genome shotgun (WGS) entry which is preliminary data.</text>
</comment>
<keyword evidence="5 7" id="KW-1133">Transmembrane helix</keyword>
<protein>
    <recommendedName>
        <fullName evidence="10">Membrane transporter protein</fullName>
    </recommendedName>
</protein>
<feature type="transmembrane region" description="Helical" evidence="7">
    <location>
        <begin position="156"/>
        <end position="179"/>
    </location>
</feature>
<evidence type="ECO:0000256" key="5">
    <source>
        <dbReference type="ARBA" id="ARBA00022989"/>
    </source>
</evidence>
<evidence type="ECO:0000313" key="9">
    <source>
        <dbReference type="Proteomes" id="UP000076837"/>
    </source>
</evidence>
<dbReference type="AlphaFoldDB" id="A0A163LPT5"/>
<evidence type="ECO:0000256" key="4">
    <source>
        <dbReference type="ARBA" id="ARBA00022692"/>
    </source>
</evidence>
<evidence type="ECO:0000313" key="8">
    <source>
        <dbReference type="EMBL" id="KZM27995.1"/>
    </source>
</evidence>
<evidence type="ECO:0000256" key="7">
    <source>
        <dbReference type="SAM" id="Phobius"/>
    </source>
</evidence>
<keyword evidence="9" id="KW-1185">Reference proteome</keyword>
<gene>
    <name evidence="8" type="ORF">ST47_g857</name>
</gene>
<feature type="transmembrane region" description="Helical" evidence="7">
    <location>
        <begin position="25"/>
        <end position="52"/>
    </location>
</feature>
<dbReference type="PANTHER" id="PTHR30269:SF37">
    <property type="entry name" value="MEMBRANE TRANSPORTER PROTEIN"/>
    <property type="match status" value="1"/>
</dbReference>